<accession>A0A9D4R7Q7</accession>
<evidence type="ECO:0000313" key="3">
    <source>
        <dbReference type="EMBL" id="KAH3858151.1"/>
    </source>
</evidence>
<protein>
    <submittedName>
        <fullName evidence="3">Uncharacterized protein</fullName>
    </submittedName>
</protein>
<dbReference type="SUPFAM" id="SSF50249">
    <property type="entry name" value="Nucleic acid-binding proteins"/>
    <property type="match status" value="1"/>
</dbReference>
<gene>
    <name evidence="3" type="ORF">DPMN_100771</name>
</gene>
<evidence type="ECO:0000259" key="1">
    <source>
        <dbReference type="Pfam" id="PF17855"/>
    </source>
</evidence>
<evidence type="ECO:0000259" key="2">
    <source>
        <dbReference type="Pfam" id="PF26063"/>
    </source>
</evidence>
<dbReference type="GO" id="GO:0005524">
    <property type="term" value="F:ATP binding"/>
    <property type="evidence" value="ECO:0007669"/>
    <property type="project" value="InterPro"/>
</dbReference>
<keyword evidence="4" id="KW-1185">Reference proteome</keyword>
<organism evidence="3 4">
    <name type="scientific">Dreissena polymorpha</name>
    <name type="common">Zebra mussel</name>
    <name type="synonym">Mytilus polymorpha</name>
    <dbReference type="NCBI Taxonomy" id="45954"/>
    <lineage>
        <taxon>Eukaryota</taxon>
        <taxon>Metazoa</taxon>
        <taxon>Spiralia</taxon>
        <taxon>Lophotrochozoa</taxon>
        <taxon>Mollusca</taxon>
        <taxon>Bivalvia</taxon>
        <taxon>Autobranchia</taxon>
        <taxon>Heteroconchia</taxon>
        <taxon>Euheterodonta</taxon>
        <taxon>Imparidentia</taxon>
        <taxon>Neoheterodontei</taxon>
        <taxon>Myida</taxon>
        <taxon>Dreissenoidea</taxon>
        <taxon>Dreissenidae</taxon>
        <taxon>Dreissena</taxon>
    </lineage>
</organism>
<dbReference type="PANTHER" id="PTHR11630">
    <property type="entry name" value="DNA REPLICATION LICENSING FACTOR MCM FAMILY MEMBER"/>
    <property type="match status" value="1"/>
</dbReference>
<dbReference type="InterPro" id="IPR031327">
    <property type="entry name" value="MCM"/>
</dbReference>
<dbReference type="EMBL" id="JAIWYP010000003">
    <property type="protein sequence ID" value="KAH3858151.1"/>
    <property type="molecule type" value="Genomic_DNA"/>
</dbReference>
<dbReference type="Gene3D" id="3.40.50.300">
    <property type="entry name" value="P-loop containing nucleotide triphosphate hydrolases"/>
    <property type="match status" value="1"/>
</dbReference>
<dbReference type="GO" id="GO:0000727">
    <property type="term" value="P:double-strand break repair via break-induced replication"/>
    <property type="evidence" value="ECO:0007669"/>
    <property type="project" value="TreeGrafter"/>
</dbReference>
<dbReference type="InterPro" id="IPR058769">
    <property type="entry name" value="MCMDC2_N"/>
</dbReference>
<dbReference type="GO" id="GO:0003677">
    <property type="term" value="F:DNA binding"/>
    <property type="evidence" value="ECO:0007669"/>
    <property type="project" value="InterPro"/>
</dbReference>
<dbReference type="Pfam" id="PF26063">
    <property type="entry name" value="MCMDC2_N"/>
    <property type="match status" value="1"/>
</dbReference>
<reference evidence="3" key="2">
    <citation type="submission" date="2020-11" db="EMBL/GenBank/DDBJ databases">
        <authorList>
            <person name="McCartney M.A."/>
            <person name="Auch B."/>
            <person name="Kono T."/>
            <person name="Mallez S."/>
            <person name="Becker A."/>
            <person name="Gohl D.M."/>
            <person name="Silverstein K.A.T."/>
            <person name="Koren S."/>
            <person name="Bechman K.B."/>
            <person name="Herman A."/>
            <person name="Abrahante J.E."/>
            <person name="Garbe J."/>
        </authorList>
    </citation>
    <scope>NUCLEOTIDE SEQUENCE</scope>
    <source>
        <strain evidence="3">Duluth1</strain>
        <tissue evidence="3">Whole animal</tissue>
    </source>
</reference>
<proteinExistence type="predicted"/>
<evidence type="ECO:0000313" key="4">
    <source>
        <dbReference type="Proteomes" id="UP000828390"/>
    </source>
</evidence>
<reference evidence="3" key="1">
    <citation type="journal article" date="2019" name="bioRxiv">
        <title>The Genome of the Zebra Mussel, Dreissena polymorpha: A Resource for Invasive Species Research.</title>
        <authorList>
            <person name="McCartney M.A."/>
            <person name="Auch B."/>
            <person name="Kono T."/>
            <person name="Mallez S."/>
            <person name="Zhang Y."/>
            <person name="Obille A."/>
            <person name="Becker A."/>
            <person name="Abrahante J.E."/>
            <person name="Garbe J."/>
            <person name="Badalamenti J.P."/>
            <person name="Herman A."/>
            <person name="Mangelson H."/>
            <person name="Liachko I."/>
            <person name="Sullivan S."/>
            <person name="Sone E.D."/>
            <person name="Koren S."/>
            <person name="Silverstein K.A.T."/>
            <person name="Beckman K.B."/>
            <person name="Gohl D.M."/>
        </authorList>
    </citation>
    <scope>NUCLEOTIDE SEQUENCE</scope>
    <source>
        <strain evidence="3">Duluth1</strain>
        <tissue evidence="3">Whole animal</tissue>
    </source>
</reference>
<dbReference type="Proteomes" id="UP000828390">
    <property type="component" value="Unassembled WGS sequence"/>
</dbReference>
<sequence>MESQLHLYEKVLEYLDQSGNLKLIKAQCEKHKKNKTLVYMFKLLINPAELCEADAYLGNLLLSDPVTTAGIFQQVLYKAVVVLELLPVELTPSQVAVVLRLTHLPVFTNINTVRHEWSLGYLPSPNTRMLSVRYYCPDTDCEGYYGNQYIRVHVPGASEAQTVGRDFKCASCLCTLQEDKSSRTLSERVVAEVIPEQIISIQCHDMTKSRTQSVSVYIRDDLTKLVEIGETYDIVGVTRKDIIQDGILLTLEANNVKKVSIEVSSRKLLKEIPRTVLQLYSDKTKSPFSFPLTLAYLFAGDICPPGSYFHLKFAILLSLMSKWDHKSRPVHVLAVGRDMEMMSRLLQYGLRFHDNTTTLTAGQSLTGRVSLDKYNSAPYFVDGGVLHLSQGGVCYVGDVNRLKKAHTQQLQSALSGSKVVTDVGSKFTGGLPHHLEHALRGRVWAFGDSSPSKRAVADTKDAIFRSCQTGDIPITLLESFSLVCFPDSGDMSSIETVENAILEHTLVTAMICESETSLPISAQDFIQFIKFASRLRPKFSRGAEALVHNFYLSSRKSRSTGMDGTDVPVNADQTILSMAYCHAKLALRNEVTLEDALMAIHLYEEYLTVRFGFSTLNVQPLPHVTPDLLSYCLGPENDAKMQAFHSSLLRYCSLASVIEE</sequence>
<feature type="domain" description="MCMDC2 N-terminal" evidence="2">
    <location>
        <begin position="7"/>
        <end position="104"/>
    </location>
</feature>
<dbReference type="Pfam" id="PF17855">
    <property type="entry name" value="MCM_lid"/>
    <property type="match status" value="1"/>
</dbReference>
<comment type="caution">
    <text evidence="3">The sequence shown here is derived from an EMBL/GenBank/DDBJ whole genome shotgun (WGS) entry which is preliminary data.</text>
</comment>
<dbReference type="InterPro" id="IPR027417">
    <property type="entry name" value="P-loop_NTPase"/>
</dbReference>
<dbReference type="GO" id="GO:0005634">
    <property type="term" value="C:nucleus"/>
    <property type="evidence" value="ECO:0007669"/>
    <property type="project" value="TreeGrafter"/>
</dbReference>
<dbReference type="InterPro" id="IPR012340">
    <property type="entry name" value="NA-bd_OB-fold"/>
</dbReference>
<name>A0A9D4R7Q7_DREPO</name>
<dbReference type="InterPro" id="IPR041562">
    <property type="entry name" value="MCM_lid"/>
</dbReference>
<dbReference type="GO" id="GO:0017116">
    <property type="term" value="F:single-stranded DNA helicase activity"/>
    <property type="evidence" value="ECO:0007669"/>
    <property type="project" value="TreeGrafter"/>
</dbReference>
<dbReference type="PANTHER" id="PTHR11630:SF75">
    <property type="entry name" value="MINICHROMOSOME MAINTENANCE DOMAIN-CONTAINING PROTEIN 2"/>
    <property type="match status" value="1"/>
</dbReference>
<feature type="domain" description="MCM AAA-lid" evidence="1">
    <location>
        <begin position="526"/>
        <end position="606"/>
    </location>
</feature>
<dbReference type="AlphaFoldDB" id="A0A9D4R7Q7"/>